<dbReference type="Pfam" id="PF07714">
    <property type="entry name" value="PK_Tyr_Ser-Thr"/>
    <property type="match status" value="1"/>
</dbReference>
<dbReference type="SUPFAM" id="SSF56112">
    <property type="entry name" value="Protein kinase-like (PK-like)"/>
    <property type="match status" value="1"/>
</dbReference>
<evidence type="ECO:0000256" key="2">
    <source>
        <dbReference type="ARBA" id="ARBA00022553"/>
    </source>
</evidence>
<dbReference type="Gene3D" id="3.30.505.10">
    <property type="entry name" value="SH2 domain"/>
    <property type="match status" value="1"/>
</dbReference>
<keyword evidence="12 17" id="KW-0829">Tyrosine-protein kinase</keyword>
<dbReference type="GO" id="GO:0005829">
    <property type="term" value="C:cytosol"/>
    <property type="evidence" value="ECO:0007669"/>
    <property type="project" value="UniProtKB-ARBA"/>
</dbReference>
<keyword evidence="2" id="KW-0597">Phosphoprotein</keyword>
<dbReference type="Proteomes" id="UP000694565">
    <property type="component" value="Unplaced"/>
</dbReference>
<keyword evidence="4" id="KW-0519">Myristate</keyword>
<evidence type="ECO:0000256" key="13">
    <source>
        <dbReference type="ARBA" id="ARBA00051245"/>
    </source>
</evidence>
<sequence>MAGHNHHQLLEVDFYTVKIIEILNRHICTPTKCQHVFLILNSDLHIVNMFPRVILKETMIKKSQQKKRTSPCNYKERFFVLDTQDLKYSERRLGRKPMLKGCIELSRIKCVEIVCSELPIPCNYKYPFQVFHNHYYLYIFAPDNDCRQRWVRLDISNFISFVMSDVETKRNNLVAKYHPDFWMDGKWRCCQQAEKLAAGCHVYDPVGYGMYYFFYCAFMMRDSRQAGVYTVSVFTKAPGSNGEKNPRVKHYQIRQAETGEARFYLAERYLFSTIPELIYYHQHNAAGLITRLRHPVPQDGSSSQDVADPSKDQWEVDPEELILGQELGSGQFGLVLEGRWRDKKVAVKTIREECMSDEEFKEEARVMMRLSHCKLVQLYAVRTQCSPMCLVFEFMDNGCLSDYLRARKGRLSQEAMLGMCLDVSEGMAYLESSNFIHRDLAARNCLVSKKNEVKISDFGMTRFVLDDQYTSSQCSKFPIRWSAPEVIKYCKFSSKSDVWSFGVLMWEVYNEGRIPYENRSNVDVVESLSKGLRLLKPRLAPDAIHKLMTWCWKEKPEDRPSFVVLLHERAFLSDL</sequence>
<keyword evidence="4" id="KW-0449">Lipoprotein</keyword>
<reference evidence="20" key="2">
    <citation type="submission" date="2025-09" db="UniProtKB">
        <authorList>
            <consortium name="Ensembl"/>
        </authorList>
    </citation>
    <scope>IDENTIFICATION</scope>
</reference>
<dbReference type="InterPro" id="IPR008266">
    <property type="entry name" value="Tyr_kinase_AS"/>
</dbReference>
<protein>
    <recommendedName>
        <fullName evidence="17">Tyrosine-protein kinase</fullName>
        <ecNumber evidence="17">2.7.10.2</ecNumber>
    </recommendedName>
</protein>
<evidence type="ECO:0000256" key="16">
    <source>
        <dbReference type="PROSITE-ProRule" id="PRU10141"/>
    </source>
</evidence>
<feature type="domain" description="SH2" evidence="18">
    <location>
        <begin position="182"/>
        <end position="296"/>
    </location>
</feature>
<dbReference type="InterPro" id="IPR020635">
    <property type="entry name" value="Tyr_kinase_cat_dom"/>
</dbReference>
<evidence type="ECO:0000256" key="6">
    <source>
        <dbReference type="ARBA" id="ARBA00022741"/>
    </source>
</evidence>
<dbReference type="InterPro" id="IPR011009">
    <property type="entry name" value="Kinase-like_dom_sf"/>
</dbReference>
<dbReference type="FunFam" id="2.30.29.30:FF:000244">
    <property type="entry name" value="Tyrosine-protein kinase"/>
    <property type="match status" value="1"/>
</dbReference>
<evidence type="ECO:0000256" key="14">
    <source>
        <dbReference type="PROSITE-ProRule" id="PRU00191"/>
    </source>
</evidence>
<dbReference type="CDD" id="cd01238">
    <property type="entry name" value="PH_Btk"/>
    <property type="match status" value="1"/>
</dbReference>
<dbReference type="InterPro" id="IPR011993">
    <property type="entry name" value="PH-like_dom_sf"/>
</dbReference>
<comment type="catalytic activity">
    <reaction evidence="13 17">
        <text>L-tyrosyl-[protein] + ATP = O-phospho-L-tyrosyl-[protein] + ADP + H(+)</text>
        <dbReference type="Rhea" id="RHEA:10596"/>
        <dbReference type="Rhea" id="RHEA-COMP:10136"/>
        <dbReference type="Rhea" id="RHEA-COMP:20101"/>
        <dbReference type="ChEBI" id="CHEBI:15378"/>
        <dbReference type="ChEBI" id="CHEBI:30616"/>
        <dbReference type="ChEBI" id="CHEBI:46858"/>
        <dbReference type="ChEBI" id="CHEBI:61978"/>
        <dbReference type="ChEBI" id="CHEBI:456216"/>
        <dbReference type="EC" id="2.7.10.2"/>
    </reaction>
</comment>
<keyword evidence="8 17" id="KW-0418">Kinase</keyword>
<evidence type="ECO:0000313" key="20">
    <source>
        <dbReference type="Ensembl" id="ENSCLMP00005046787.1"/>
    </source>
</evidence>
<evidence type="ECO:0000256" key="4">
    <source>
        <dbReference type="ARBA" id="ARBA00022707"/>
    </source>
</evidence>
<dbReference type="PRINTS" id="PR00109">
    <property type="entry name" value="TYRKINASE"/>
</dbReference>
<dbReference type="SUPFAM" id="SSF55550">
    <property type="entry name" value="SH2 domain"/>
    <property type="match status" value="1"/>
</dbReference>
<evidence type="ECO:0000256" key="11">
    <source>
        <dbReference type="ARBA" id="ARBA00022999"/>
    </source>
</evidence>
<keyword evidence="5" id="KW-0479">Metal-binding</keyword>
<dbReference type="InterPro" id="IPR000719">
    <property type="entry name" value="Prot_kinase_dom"/>
</dbReference>
<organism evidence="20 21">
    <name type="scientific">Cyclopterus lumpus</name>
    <name type="common">Lumpsucker</name>
    <dbReference type="NCBI Taxonomy" id="8103"/>
    <lineage>
        <taxon>Eukaryota</taxon>
        <taxon>Metazoa</taxon>
        <taxon>Chordata</taxon>
        <taxon>Craniata</taxon>
        <taxon>Vertebrata</taxon>
        <taxon>Euteleostomi</taxon>
        <taxon>Actinopterygii</taxon>
        <taxon>Neopterygii</taxon>
        <taxon>Teleostei</taxon>
        <taxon>Neoteleostei</taxon>
        <taxon>Acanthomorphata</taxon>
        <taxon>Eupercaria</taxon>
        <taxon>Perciformes</taxon>
        <taxon>Cottioidei</taxon>
        <taxon>Cottales</taxon>
        <taxon>Cyclopteridae</taxon>
        <taxon>Cyclopterus</taxon>
    </lineage>
</organism>
<dbReference type="Pfam" id="PF00779">
    <property type="entry name" value="BTK"/>
    <property type="match status" value="1"/>
</dbReference>
<dbReference type="Gene3D" id="1.10.510.10">
    <property type="entry name" value="Transferase(Phosphotransferase) domain 1"/>
    <property type="match status" value="1"/>
</dbReference>
<dbReference type="InterPro" id="IPR001849">
    <property type="entry name" value="PH_domain"/>
</dbReference>
<dbReference type="GeneTree" id="ENSGT00940000158850"/>
<evidence type="ECO:0000256" key="5">
    <source>
        <dbReference type="ARBA" id="ARBA00022723"/>
    </source>
</evidence>
<dbReference type="InterPro" id="IPR000980">
    <property type="entry name" value="SH2"/>
</dbReference>
<dbReference type="InterPro" id="IPR001245">
    <property type="entry name" value="Ser-Thr/Tyr_kinase_cat_dom"/>
</dbReference>
<dbReference type="SMART" id="SM00233">
    <property type="entry name" value="PH"/>
    <property type="match status" value="1"/>
</dbReference>
<keyword evidence="3 17" id="KW-0808">Transferase</keyword>
<evidence type="ECO:0000256" key="1">
    <source>
        <dbReference type="ARBA" id="ARBA00001947"/>
    </source>
</evidence>
<dbReference type="PROSITE" id="PS51113">
    <property type="entry name" value="ZF_BTK"/>
    <property type="match status" value="1"/>
</dbReference>
<dbReference type="InterPro" id="IPR017441">
    <property type="entry name" value="Protein_kinase_ATP_BS"/>
</dbReference>
<dbReference type="FunFam" id="1.10.510.10:FF:000052">
    <property type="entry name" value="Tyrosine-protein kinase"/>
    <property type="match status" value="1"/>
</dbReference>
<evidence type="ECO:0000259" key="18">
    <source>
        <dbReference type="PROSITE" id="PS50001"/>
    </source>
</evidence>
<keyword evidence="9" id="KW-0862">Zinc</keyword>
<evidence type="ECO:0000256" key="8">
    <source>
        <dbReference type="ARBA" id="ARBA00022777"/>
    </source>
</evidence>
<feature type="binding site" evidence="16">
    <location>
        <position position="348"/>
    </location>
    <ligand>
        <name>ATP</name>
        <dbReference type="ChEBI" id="CHEBI:30616"/>
    </ligand>
</feature>
<dbReference type="InterPro" id="IPR050198">
    <property type="entry name" value="Non-receptor_tyrosine_kinases"/>
</dbReference>
<keyword evidence="7 15" id="KW-0863">Zinc-finger</keyword>
<comment type="similarity">
    <text evidence="17">Belongs to the protein kinase superfamily. Tyr protein kinase family.</text>
</comment>
<dbReference type="GO" id="GO:0004715">
    <property type="term" value="F:non-membrane spanning protein tyrosine kinase activity"/>
    <property type="evidence" value="ECO:0007669"/>
    <property type="project" value="UniProtKB-EC"/>
</dbReference>
<feature type="domain" description="Protein kinase" evidence="19">
    <location>
        <begin position="321"/>
        <end position="572"/>
    </location>
</feature>
<dbReference type="Gene3D" id="2.30.29.30">
    <property type="entry name" value="Pleckstrin-homology domain (PH domain)/Phosphotyrosine-binding domain (PTB)"/>
    <property type="match status" value="1"/>
</dbReference>
<dbReference type="PROSITE" id="PS00109">
    <property type="entry name" value="PROTEIN_KINASE_TYR"/>
    <property type="match status" value="1"/>
</dbReference>
<reference evidence="20" key="1">
    <citation type="submission" date="2025-08" db="UniProtKB">
        <authorList>
            <consortium name="Ensembl"/>
        </authorList>
    </citation>
    <scope>IDENTIFICATION</scope>
</reference>
<evidence type="ECO:0000256" key="17">
    <source>
        <dbReference type="RuleBase" id="RU362096"/>
    </source>
</evidence>
<keyword evidence="11 14" id="KW-0727">SH2 domain</keyword>
<keyword evidence="10 16" id="KW-0067">ATP-binding</keyword>
<dbReference type="AlphaFoldDB" id="A0A8C3GAK5"/>
<proteinExistence type="inferred from homology"/>
<evidence type="ECO:0000256" key="15">
    <source>
        <dbReference type="PROSITE-ProRule" id="PRU00432"/>
    </source>
</evidence>
<keyword evidence="6 16" id="KW-0547">Nucleotide-binding</keyword>
<name>A0A8C3GAK5_CYCLU</name>
<dbReference type="FunFam" id="3.30.200.20:FF:000053">
    <property type="entry name" value="Tyrosine-protein kinase"/>
    <property type="match status" value="1"/>
</dbReference>
<dbReference type="GO" id="GO:0035556">
    <property type="term" value="P:intracellular signal transduction"/>
    <property type="evidence" value="ECO:0007669"/>
    <property type="project" value="InterPro"/>
</dbReference>
<evidence type="ECO:0000256" key="12">
    <source>
        <dbReference type="ARBA" id="ARBA00023137"/>
    </source>
</evidence>
<dbReference type="PRINTS" id="PR00402">
    <property type="entry name" value="TECBTKDOMAIN"/>
</dbReference>
<evidence type="ECO:0000313" key="21">
    <source>
        <dbReference type="Proteomes" id="UP000694565"/>
    </source>
</evidence>
<evidence type="ECO:0000259" key="19">
    <source>
        <dbReference type="PROSITE" id="PS50011"/>
    </source>
</evidence>
<dbReference type="Pfam" id="PF00169">
    <property type="entry name" value="PH"/>
    <property type="match status" value="1"/>
</dbReference>
<dbReference type="InterPro" id="IPR001562">
    <property type="entry name" value="Znf_Btk_motif"/>
</dbReference>
<gene>
    <name evidence="20" type="primary">itk</name>
</gene>
<evidence type="ECO:0000256" key="3">
    <source>
        <dbReference type="ARBA" id="ARBA00022679"/>
    </source>
</evidence>
<dbReference type="PROSITE" id="PS50011">
    <property type="entry name" value="PROTEIN_KINASE_DOM"/>
    <property type="match status" value="1"/>
</dbReference>
<keyword evidence="21" id="KW-1185">Reference proteome</keyword>
<dbReference type="GO" id="GO:0005524">
    <property type="term" value="F:ATP binding"/>
    <property type="evidence" value="ECO:0007669"/>
    <property type="project" value="UniProtKB-UniRule"/>
</dbReference>
<accession>A0A8C3GAK5</accession>
<comment type="cofactor">
    <cofactor evidence="1">
        <name>Zn(2+)</name>
        <dbReference type="ChEBI" id="CHEBI:29105"/>
    </cofactor>
</comment>
<dbReference type="Ensembl" id="ENSCLMT00005048402.1">
    <property type="protein sequence ID" value="ENSCLMP00005046787.1"/>
    <property type="gene ID" value="ENSCLMG00005021460.1"/>
</dbReference>
<dbReference type="SMART" id="SM00219">
    <property type="entry name" value="TyrKc"/>
    <property type="match status" value="1"/>
</dbReference>
<evidence type="ECO:0000256" key="9">
    <source>
        <dbReference type="ARBA" id="ARBA00022833"/>
    </source>
</evidence>
<dbReference type="PANTHER" id="PTHR24418">
    <property type="entry name" value="TYROSINE-PROTEIN KINASE"/>
    <property type="match status" value="1"/>
</dbReference>
<dbReference type="PROSITE" id="PS50001">
    <property type="entry name" value="SH2"/>
    <property type="match status" value="1"/>
</dbReference>
<evidence type="ECO:0000256" key="10">
    <source>
        <dbReference type="ARBA" id="ARBA00022840"/>
    </source>
</evidence>
<dbReference type="SMART" id="SM00107">
    <property type="entry name" value="BTK"/>
    <property type="match status" value="1"/>
</dbReference>
<dbReference type="SUPFAM" id="SSF50729">
    <property type="entry name" value="PH domain-like"/>
    <property type="match status" value="1"/>
</dbReference>
<dbReference type="PROSITE" id="PS00107">
    <property type="entry name" value="PROTEIN_KINASE_ATP"/>
    <property type="match status" value="1"/>
</dbReference>
<dbReference type="EC" id="2.7.10.2" evidence="17"/>
<dbReference type="GO" id="GO:0008270">
    <property type="term" value="F:zinc ion binding"/>
    <property type="evidence" value="ECO:0007669"/>
    <property type="project" value="UniProtKB-KW"/>
</dbReference>
<dbReference type="SMART" id="SM00252">
    <property type="entry name" value="SH2"/>
    <property type="match status" value="1"/>
</dbReference>
<dbReference type="InterPro" id="IPR036860">
    <property type="entry name" value="SH2_dom_sf"/>
</dbReference>
<evidence type="ECO:0000256" key="7">
    <source>
        <dbReference type="ARBA" id="ARBA00022771"/>
    </source>
</evidence>
<dbReference type="Pfam" id="PF00017">
    <property type="entry name" value="SH2"/>
    <property type="match status" value="1"/>
</dbReference>